<reference evidence="1 2" key="1">
    <citation type="submission" date="2018-07" db="EMBL/GenBank/DDBJ databases">
        <title>Genomic Encyclopedia of Type Strains, Phase IV (KMG-IV): sequencing the most valuable type-strain genomes for metagenomic binning, comparative biology and taxonomic classification.</title>
        <authorList>
            <person name="Goeker M."/>
        </authorList>
    </citation>
    <scope>NUCLEOTIDE SEQUENCE [LARGE SCALE GENOMIC DNA]</scope>
    <source>
        <strain evidence="1 2">DSM 14364</strain>
    </source>
</reference>
<dbReference type="InterPro" id="IPR000180">
    <property type="entry name" value="Dipep_AS"/>
</dbReference>
<gene>
    <name evidence="1" type="ORF">DES45_104361</name>
</gene>
<dbReference type="Gene3D" id="3.20.20.140">
    <property type="entry name" value="Metal-dependent hydrolases"/>
    <property type="match status" value="1"/>
</dbReference>
<sequence length="356" mass="39204">MPRTSLMPVFDGHNDVLLRLVRGKAEPERAFLEGDNIGHLDWPRMKEGGFVGGFFAVYVPSDATGGVDVDALMARPQYDVPLPPQLELGPSQRVTVQMASLLIRIERASNGEVKICRSAADIRHCIDNGILAAILHIEGAEGIDPDLAMLDVLYESGLRSIGPVWSRSNIFGHGVPFRYPSSPDTGPGLTDRGIELVKACNRLKIMLDLSHLNEKGFWDVVRLSDAPLVATHSNAHAVCPHSRNLTDKQLAAIRESRGMVGVNFATSFIRPDGMRNDDTPLEEMIRHMDHLIEHVGVDGVGLGSDFDGATIPAEIGDVRGLPRLVDAMRRHGYDEATVRKICYENWVDVLERTWGH</sequence>
<dbReference type="PROSITE" id="PS51365">
    <property type="entry name" value="RENAL_DIPEPTIDASE_2"/>
    <property type="match status" value="1"/>
</dbReference>
<evidence type="ECO:0000313" key="1">
    <source>
        <dbReference type="EMBL" id="RDI59446.1"/>
    </source>
</evidence>
<name>A0A370HLH3_9HYPH</name>
<dbReference type="PANTHER" id="PTHR10443">
    <property type="entry name" value="MICROSOMAL DIPEPTIDASE"/>
    <property type="match status" value="1"/>
</dbReference>
<keyword evidence="2" id="KW-1185">Reference proteome</keyword>
<dbReference type="OrthoDB" id="9804920at2"/>
<dbReference type="GO" id="GO:0070573">
    <property type="term" value="F:metallodipeptidase activity"/>
    <property type="evidence" value="ECO:0007669"/>
    <property type="project" value="InterPro"/>
</dbReference>
<dbReference type="GO" id="GO:0006508">
    <property type="term" value="P:proteolysis"/>
    <property type="evidence" value="ECO:0007669"/>
    <property type="project" value="InterPro"/>
</dbReference>
<evidence type="ECO:0000313" key="2">
    <source>
        <dbReference type="Proteomes" id="UP000254925"/>
    </source>
</evidence>
<comment type="caution">
    <text evidence="1">The sequence shown here is derived from an EMBL/GenBank/DDBJ whole genome shotgun (WGS) entry which is preliminary data.</text>
</comment>
<dbReference type="RefSeq" id="WP_114770320.1">
    <property type="nucleotide sequence ID" value="NZ_QQBB01000004.1"/>
</dbReference>
<accession>A0A370HLH3</accession>
<dbReference type="EMBL" id="QQBB01000004">
    <property type="protein sequence ID" value="RDI59446.1"/>
    <property type="molecule type" value="Genomic_DNA"/>
</dbReference>
<dbReference type="CDD" id="cd01301">
    <property type="entry name" value="rDP_like"/>
    <property type="match status" value="1"/>
</dbReference>
<dbReference type="PROSITE" id="PS00869">
    <property type="entry name" value="RENAL_DIPEPTIDASE_1"/>
    <property type="match status" value="1"/>
</dbReference>
<dbReference type="InterPro" id="IPR008257">
    <property type="entry name" value="Pept_M19"/>
</dbReference>
<dbReference type="Proteomes" id="UP000254925">
    <property type="component" value="Unassembled WGS sequence"/>
</dbReference>
<dbReference type="PANTHER" id="PTHR10443:SF12">
    <property type="entry name" value="DIPEPTIDASE"/>
    <property type="match status" value="1"/>
</dbReference>
<dbReference type="SUPFAM" id="SSF51556">
    <property type="entry name" value="Metallo-dependent hydrolases"/>
    <property type="match status" value="1"/>
</dbReference>
<organism evidence="1 2">
    <name type="scientific">Microvirga subterranea</name>
    <dbReference type="NCBI Taxonomy" id="186651"/>
    <lineage>
        <taxon>Bacteria</taxon>
        <taxon>Pseudomonadati</taxon>
        <taxon>Pseudomonadota</taxon>
        <taxon>Alphaproteobacteria</taxon>
        <taxon>Hyphomicrobiales</taxon>
        <taxon>Methylobacteriaceae</taxon>
        <taxon>Microvirga</taxon>
    </lineage>
</organism>
<dbReference type="AlphaFoldDB" id="A0A370HLH3"/>
<dbReference type="InterPro" id="IPR032466">
    <property type="entry name" value="Metal_Hydrolase"/>
</dbReference>
<protein>
    <submittedName>
        <fullName evidence="1">Dipeptidase AC</fullName>
    </submittedName>
</protein>
<proteinExistence type="predicted"/>
<dbReference type="Pfam" id="PF01244">
    <property type="entry name" value="Peptidase_M19"/>
    <property type="match status" value="1"/>
</dbReference>